<dbReference type="PANTHER" id="PTHR11086">
    <property type="entry name" value="DEOXYCYTIDYLATE DEAMINASE-RELATED"/>
    <property type="match status" value="1"/>
</dbReference>
<dbReference type="InterPro" id="IPR016193">
    <property type="entry name" value="Cytidine_deaminase-like"/>
</dbReference>
<accession>A0ABC9VUC4</accession>
<feature type="compositionally biased region" description="Low complexity" evidence="6">
    <location>
        <begin position="441"/>
        <end position="450"/>
    </location>
</feature>
<dbReference type="SUPFAM" id="SSF53927">
    <property type="entry name" value="Cytidine deaminase-like"/>
    <property type="match status" value="2"/>
</dbReference>
<dbReference type="InterPro" id="IPR002125">
    <property type="entry name" value="CMP_dCMP_dom"/>
</dbReference>
<evidence type="ECO:0000256" key="6">
    <source>
        <dbReference type="SAM" id="MobiDB-lite"/>
    </source>
</evidence>
<dbReference type="EMBL" id="BAAFJT010000001">
    <property type="protein sequence ID" value="GAB0177010.1"/>
    <property type="molecule type" value="Genomic_DNA"/>
</dbReference>
<dbReference type="PANTHER" id="PTHR11086:SF18">
    <property type="entry name" value="DEOXYCYTIDYLATE DEAMINASE"/>
    <property type="match status" value="1"/>
</dbReference>
<organism evidence="8 9">
    <name type="scientific">Grus japonensis</name>
    <name type="common">Japanese crane</name>
    <name type="synonym">Red-crowned crane</name>
    <dbReference type="NCBI Taxonomy" id="30415"/>
    <lineage>
        <taxon>Eukaryota</taxon>
        <taxon>Metazoa</taxon>
        <taxon>Chordata</taxon>
        <taxon>Craniata</taxon>
        <taxon>Vertebrata</taxon>
        <taxon>Euteleostomi</taxon>
        <taxon>Archelosauria</taxon>
        <taxon>Archosauria</taxon>
        <taxon>Dinosauria</taxon>
        <taxon>Saurischia</taxon>
        <taxon>Theropoda</taxon>
        <taxon>Coelurosauria</taxon>
        <taxon>Aves</taxon>
        <taxon>Neognathae</taxon>
        <taxon>Neoaves</taxon>
        <taxon>Gruiformes</taxon>
        <taxon>Gruidae</taxon>
        <taxon>Grus</taxon>
    </lineage>
</organism>
<evidence type="ECO:0000259" key="7">
    <source>
        <dbReference type="PROSITE" id="PS51747"/>
    </source>
</evidence>
<evidence type="ECO:0000256" key="5">
    <source>
        <dbReference type="ARBA" id="ARBA00041763"/>
    </source>
</evidence>
<dbReference type="AlphaFoldDB" id="A0ABC9VUC4"/>
<keyword evidence="2" id="KW-0545">Nucleotide biosynthesis</keyword>
<keyword evidence="9" id="KW-1185">Reference proteome</keyword>
<evidence type="ECO:0000256" key="1">
    <source>
        <dbReference type="ARBA" id="ARBA00001947"/>
    </source>
</evidence>
<proteinExistence type="predicted"/>
<evidence type="ECO:0000313" key="8">
    <source>
        <dbReference type="EMBL" id="GAB0177010.1"/>
    </source>
</evidence>
<feature type="region of interest" description="Disordered" evidence="6">
    <location>
        <begin position="411"/>
        <end position="450"/>
    </location>
</feature>
<dbReference type="GO" id="GO:0016787">
    <property type="term" value="F:hydrolase activity"/>
    <property type="evidence" value="ECO:0007669"/>
    <property type="project" value="UniProtKB-KW"/>
</dbReference>
<dbReference type="Pfam" id="PF00383">
    <property type="entry name" value="dCMP_cyt_deam_1"/>
    <property type="match status" value="1"/>
</dbReference>
<dbReference type="Gene3D" id="3.40.140.10">
    <property type="entry name" value="Cytidine Deaminase, domain 2"/>
    <property type="match status" value="2"/>
</dbReference>
<feature type="domain" description="CMP/dCMP-type deaminase" evidence="7">
    <location>
        <begin position="87"/>
        <end position="205"/>
    </location>
</feature>
<comment type="cofactor">
    <cofactor evidence="1">
        <name>Zn(2+)</name>
        <dbReference type="ChEBI" id="CHEBI:29105"/>
    </cofactor>
</comment>
<evidence type="ECO:0000256" key="3">
    <source>
        <dbReference type="ARBA" id="ARBA00022801"/>
    </source>
</evidence>
<evidence type="ECO:0000256" key="2">
    <source>
        <dbReference type="ARBA" id="ARBA00022727"/>
    </source>
</evidence>
<dbReference type="InterPro" id="IPR015517">
    <property type="entry name" value="dCMP_deaminase-rel"/>
</dbReference>
<evidence type="ECO:0000313" key="9">
    <source>
        <dbReference type="Proteomes" id="UP001623348"/>
    </source>
</evidence>
<sequence length="450" mass="50214">MEDESHPCIRLEKKDLCMFLALLMEDSPECHAPSDQFNKTGIVICESDKDHLDDLKKNFDYHEWKRCETQLMAGPPAPYLKKEDLCMFLALHMENSPSESQETYCKTGIVVCEANKPKRIIALGCSTEELHAVPKVLLRFPNALKGCEVYMSRMPCNYCAKLLVQAQVSQVYYWPNFEIKMAENIPKDDLVKHTNTIFTESYIVAAVYVPTIDNEREMKILNSNKRASHDDLIPITSVFDEKSDVDILKCFKLEHLKKNQLKKYKENLATAKNCFKTLASCKDEEIIILEEKESPVKNSPKYTHALQLCDLLASRSDHNTGVGTVIYKEDNIVALGYSGYPKGALNSLFCQKTDADFAIVCAEANAIIMSSERDLCNAELITTCKPCSDCLKLIQAKNIAKVIWPLPERNAGPSSALPASGLFAAPEQPRGLTEDPSEGQAAAAADGEPA</sequence>
<dbReference type="PROSITE" id="PS51747">
    <property type="entry name" value="CYT_DCMP_DEAMINASES_2"/>
    <property type="match status" value="1"/>
</dbReference>
<keyword evidence="3" id="KW-0378">Hydrolase</keyword>
<evidence type="ECO:0000256" key="4">
    <source>
        <dbReference type="ARBA" id="ARBA00038938"/>
    </source>
</evidence>
<name>A0ABC9VUC4_GRUJA</name>
<gene>
    <name evidence="8" type="ORF">GRJ2_000166200</name>
</gene>
<protein>
    <recommendedName>
        <fullName evidence="5">dCMP deaminase</fullName>
        <ecNumber evidence="4">3.5.4.12</ecNumber>
    </recommendedName>
    <alternativeName>
        <fullName evidence="5">dCMP deaminase</fullName>
    </alternativeName>
</protein>
<dbReference type="EC" id="3.5.4.12" evidence="4"/>
<comment type="caution">
    <text evidence="8">The sequence shown here is derived from an EMBL/GenBank/DDBJ whole genome shotgun (WGS) entry which is preliminary data.</text>
</comment>
<dbReference type="Proteomes" id="UP001623348">
    <property type="component" value="Unassembled WGS sequence"/>
</dbReference>
<reference evidence="8 9" key="1">
    <citation type="submission" date="2024-06" db="EMBL/GenBank/DDBJ databases">
        <title>The draft genome of Grus japonensis, version 3.</title>
        <authorList>
            <person name="Nabeshima K."/>
            <person name="Suzuki S."/>
            <person name="Onuma M."/>
        </authorList>
    </citation>
    <scope>NUCLEOTIDE SEQUENCE [LARGE SCALE GENOMIC DNA]</scope>
    <source>
        <strain evidence="8 9">451A</strain>
    </source>
</reference>